<dbReference type="GO" id="GO:0005789">
    <property type="term" value="C:endoplasmic reticulum membrane"/>
    <property type="evidence" value="ECO:0007669"/>
    <property type="project" value="UniProtKB-SubCell"/>
</dbReference>
<evidence type="ECO:0000256" key="3">
    <source>
        <dbReference type="ARBA" id="ARBA00022692"/>
    </source>
</evidence>
<dbReference type="EMBL" id="CP001669">
    <property type="protein sequence ID" value="AFZ78984.1"/>
    <property type="molecule type" value="Genomic_DNA"/>
</dbReference>
<dbReference type="OrthoDB" id="337750at2759"/>
<dbReference type="GO" id="GO:0015031">
    <property type="term" value="P:protein transport"/>
    <property type="evidence" value="ECO:0007669"/>
    <property type="project" value="UniProtKB-KW"/>
</dbReference>
<dbReference type="KEGG" id="beq:BEWA_018270"/>
<comment type="similarity">
    <text evidence="1 9">Belongs to the YIF1 family.</text>
</comment>
<keyword evidence="4 9" id="KW-0256">Endoplasmic reticulum</keyword>
<dbReference type="AlphaFoldDB" id="L0AVS1"/>
<sequence>MAVSRTFYHILHSFLKMIKSQLLKAGFSLSNYFQTAFLDETRQDVSYPGDFDSNQQIQDTRLPTLLRPIFDSFRPYFKLTYPEILNNVRCLVLPVGKVKHLVPDLYIPTVSIVTFILINSILSCTNSSGTTTFGDALSRSLYRVIFVHLGEITLLTILLYFISSGGYSKPISGNFLQQSNQNFHGNLHQPASSTQPYGVTQFTEESSIMKQSNFQKASIKLPEKLFIVGYKYLLIDNFLIAASIIPLKMGKIVLIIYVCASALIFSLRSIKSLGNTSNPLIFVFPVLQPLFFYILLPK</sequence>
<gene>
    <name evidence="10" type="ORF">BEWA_018270</name>
</gene>
<keyword evidence="2 9" id="KW-0813">Transport</keyword>
<evidence type="ECO:0000256" key="1">
    <source>
        <dbReference type="ARBA" id="ARBA00009727"/>
    </source>
</evidence>
<evidence type="ECO:0000256" key="9">
    <source>
        <dbReference type="RuleBase" id="RU368073"/>
    </source>
</evidence>
<accession>L0AVS1</accession>
<keyword evidence="5 9" id="KW-0653">Protein transport</keyword>
<dbReference type="VEuPathDB" id="PiroplasmaDB:BEWA_018270"/>
<evidence type="ECO:0000256" key="7">
    <source>
        <dbReference type="ARBA" id="ARBA00023034"/>
    </source>
</evidence>
<dbReference type="eggNOG" id="ENOG502QXCB">
    <property type="taxonomic scope" value="Eukaryota"/>
</dbReference>
<feature type="transmembrane region" description="Helical" evidence="9">
    <location>
        <begin position="105"/>
        <end position="122"/>
    </location>
</feature>
<dbReference type="GO" id="GO:0005793">
    <property type="term" value="C:endoplasmic reticulum-Golgi intermediate compartment"/>
    <property type="evidence" value="ECO:0007669"/>
    <property type="project" value="UniProtKB-UniRule"/>
</dbReference>
<dbReference type="GeneID" id="15805889"/>
<evidence type="ECO:0000313" key="10">
    <source>
        <dbReference type="EMBL" id="AFZ78984.1"/>
    </source>
</evidence>
<keyword evidence="7 9" id="KW-0333">Golgi apparatus</keyword>
<proteinExistence type="inferred from homology"/>
<feature type="transmembrane region" description="Helical" evidence="9">
    <location>
        <begin position="279"/>
        <end position="296"/>
    </location>
</feature>
<comment type="function">
    <text evidence="9">Has a role in transport between endoplasmic reticulum and Golgi.</text>
</comment>
<evidence type="ECO:0000256" key="8">
    <source>
        <dbReference type="ARBA" id="ARBA00023136"/>
    </source>
</evidence>
<protein>
    <recommendedName>
        <fullName evidence="9">Protein YIF1</fullName>
    </recommendedName>
</protein>
<comment type="subcellular location">
    <subcellularLocation>
        <location evidence="9">Endoplasmic reticulum membrane</location>
        <topology evidence="9">Multi-pass membrane protein</topology>
    </subcellularLocation>
    <subcellularLocation>
        <location evidence="9">Golgi apparatus membrane</location>
        <topology evidence="9">Multi-pass membrane protein</topology>
    </subcellularLocation>
</comment>
<dbReference type="GO" id="GO:0000139">
    <property type="term" value="C:Golgi membrane"/>
    <property type="evidence" value="ECO:0007669"/>
    <property type="project" value="UniProtKB-SubCell"/>
</dbReference>
<keyword evidence="6 9" id="KW-1133">Transmembrane helix</keyword>
<evidence type="ECO:0000256" key="2">
    <source>
        <dbReference type="ARBA" id="ARBA00022448"/>
    </source>
</evidence>
<dbReference type="InterPro" id="IPR005578">
    <property type="entry name" value="Yif1_fam"/>
</dbReference>
<evidence type="ECO:0000256" key="6">
    <source>
        <dbReference type="ARBA" id="ARBA00022989"/>
    </source>
</evidence>
<evidence type="ECO:0000256" key="4">
    <source>
        <dbReference type="ARBA" id="ARBA00022824"/>
    </source>
</evidence>
<reference evidence="10 11" key="1">
    <citation type="journal article" date="2012" name="BMC Genomics">
        <title>Comparative genomic analysis and phylogenetic position of Theileria equi.</title>
        <authorList>
            <person name="Kappmeyer L.S."/>
            <person name="Thiagarajan M."/>
            <person name="Herndon D.R."/>
            <person name="Ramsay J.D."/>
            <person name="Caler E."/>
            <person name="Djikeng A."/>
            <person name="Gillespie J.J."/>
            <person name="Lau A.O."/>
            <person name="Roalson E.H."/>
            <person name="Silva J.C."/>
            <person name="Silva M.G."/>
            <person name="Suarez C.E."/>
            <person name="Ueti M.W."/>
            <person name="Nene V.M."/>
            <person name="Mealey R.H."/>
            <person name="Knowles D.P."/>
            <person name="Brayton K.A."/>
        </authorList>
    </citation>
    <scope>NUCLEOTIDE SEQUENCE [LARGE SCALE GENOMIC DNA]</scope>
    <source>
        <strain evidence="10 11">WA</strain>
    </source>
</reference>
<name>L0AVS1_THEEQ</name>
<dbReference type="Proteomes" id="UP000031512">
    <property type="component" value="Chromosome 1"/>
</dbReference>
<keyword evidence="3 9" id="KW-0812">Transmembrane</keyword>
<feature type="transmembrane region" description="Helical" evidence="9">
    <location>
        <begin position="225"/>
        <end position="245"/>
    </location>
</feature>
<organism evidence="10 11">
    <name type="scientific">Theileria equi strain WA</name>
    <dbReference type="NCBI Taxonomy" id="1537102"/>
    <lineage>
        <taxon>Eukaryota</taxon>
        <taxon>Sar</taxon>
        <taxon>Alveolata</taxon>
        <taxon>Apicomplexa</taxon>
        <taxon>Aconoidasida</taxon>
        <taxon>Piroplasmida</taxon>
        <taxon>Theileriidae</taxon>
        <taxon>Theileria</taxon>
    </lineage>
</organism>
<evidence type="ECO:0000256" key="5">
    <source>
        <dbReference type="ARBA" id="ARBA00022927"/>
    </source>
</evidence>
<dbReference type="RefSeq" id="XP_004828650.1">
    <property type="nucleotide sequence ID" value="XM_004828593.1"/>
</dbReference>
<dbReference type="Pfam" id="PF03878">
    <property type="entry name" value="YIF1"/>
    <property type="match status" value="1"/>
</dbReference>
<feature type="transmembrane region" description="Helical" evidence="9">
    <location>
        <begin position="142"/>
        <end position="162"/>
    </location>
</feature>
<feature type="transmembrane region" description="Helical" evidence="9">
    <location>
        <begin position="251"/>
        <end position="267"/>
    </location>
</feature>
<keyword evidence="11" id="KW-1185">Reference proteome</keyword>
<evidence type="ECO:0000313" key="11">
    <source>
        <dbReference type="Proteomes" id="UP000031512"/>
    </source>
</evidence>
<keyword evidence="8 9" id="KW-0472">Membrane</keyword>
<dbReference type="GO" id="GO:0006888">
    <property type="term" value="P:endoplasmic reticulum to Golgi vesicle-mediated transport"/>
    <property type="evidence" value="ECO:0007669"/>
    <property type="project" value="UniProtKB-UniRule"/>
</dbReference>